<dbReference type="EMBL" id="CYSC01000017">
    <property type="protein sequence ID" value="CUH71235.1"/>
    <property type="molecule type" value="Genomic_DNA"/>
</dbReference>
<dbReference type="Gene3D" id="3.40.50.720">
    <property type="entry name" value="NAD(P)-binding Rossmann-like Domain"/>
    <property type="match status" value="1"/>
</dbReference>
<evidence type="ECO:0000313" key="3">
    <source>
        <dbReference type="EMBL" id="CUH71235.1"/>
    </source>
</evidence>
<reference evidence="2 4" key="1">
    <citation type="submission" date="2015-09" db="EMBL/GenBank/DDBJ databases">
        <authorList>
            <person name="Rodrigo-Torres L."/>
            <person name="Arahal D.R."/>
        </authorList>
    </citation>
    <scope>NUCLEOTIDE SEQUENCE [LARGE SCALE GENOMIC DNA]</scope>
    <source>
        <strain evidence="2 4">CECT 5118</strain>
    </source>
</reference>
<keyword evidence="4" id="KW-1185">Reference proteome</keyword>
<dbReference type="Proteomes" id="UP000051887">
    <property type="component" value="Unassembled WGS sequence"/>
</dbReference>
<evidence type="ECO:0000313" key="2">
    <source>
        <dbReference type="EMBL" id="CUH66503.1"/>
    </source>
</evidence>
<evidence type="ECO:0000313" key="4">
    <source>
        <dbReference type="Proteomes" id="UP000051086"/>
    </source>
</evidence>
<accession>A0A0P1FS64</accession>
<evidence type="ECO:0000313" key="5">
    <source>
        <dbReference type="Proteomes" id="UP000051887"/>
    </source>
</evidence>
<dbReference type="RefSeq" id="WP_058242557.1">
    <property type="nucleotide sequence ID" value="NZ_CYSB01000026.1"/>
</dbReference>
<proteinExistence type="predicted"/>
<dbReference type="Proteomes" id="UP000051086">
    <property type="component" value="Unassembled WGS sequence"/>
</dbReference>
<dbReference type="InterPro" id="IPR036291">
    <property type="entry name" value="NAD(P)-bd_dom_sf"/>
</dbReference>
<dbReference type="OrthoDB" id="7687386at2"/>
<evidence type="ECO:0000259" key="1">
    <source>
        <dbReference type="Pfam" id="PF01370"/>
    </source>
</evidence>
<organism evidence="3 5">
    <name type="scientific">Thalassovita autumnalis</name>
    <dbReference type="NCBI Taxonomy" id="2072972"/>
    <lineage>
        <taxon>Bacteria</taxon>
        <taxon>Pseudomonadati</taxon>
        <taxon>Pseudomonadota</taxon>
        <taxon>Alphaproteobacteria</taxon>
        <taxon>Rhodobacterales</taxon>
        <taxon>Roseobacteraceae</taxon>
        <taxon>Thalassovita</taxon>
    </lineage>
</organism>
<name>A0A0P1FS64_9RHOB</name>
<sequence>MNTDPQKRLLVLGATGAVGTLLRRVWSIDPPEHTQVIWQARTAQPGMIPFRPGAATDVFGKVDTVLSLWGGPTDLPANRTLAIEAQRIGAETGADRVLHASSIAAYLPQTNALREEDPLGNSNAYGMAKTEMEQAVQVAPGPRRCCLRLGSVAGAESLARALVEDNLIRLDQFASGHGPLRSYIAPADLAKVILGLVHLPLNDLPQALNVGAPHPVRMEALLATANRAFHWSPAPDTARETAILDTSLLQSLVPLAPNSADPAAIVADLHRLGVM</sequence>
<dbReference type="AlphaFoldDB" id="A0A0P1FS64"/>
<gene>
    <name evidence="2" type="ORF">TL5118_01788</name>
    <name evidence="3" type="ORF">TL5120_01021</name>
</gene>
<dbReference type="SUPFAM" id="SSF51735">
    <property type="entry name" value="NAD(P)-binding Rossmann-fold domains"/>
    <property type="match status" value="1"/>
</dbReference>
<dbReference type="EMBL" id="CYSB01000026">
    <property type="protein sequence ID" value="CUH66503.1"/>
    <property type="molecule type" value="Genomic_DNA"/>
</dbReference>
<dbReference type="InterPro" id="IPR001509">
    <property type="entry name" value="Epimerase_deHydtase"/>
</dbReference>
<protein>
    <submittedName>
        <fullName evidence="3">NAD dependent epimerase/dehydratase family protein</fullName>
    </submittedName>
</protein>
<dbReference type="Pfam" id="PF01370">
    <property type="entry name" value="Epimerase"/>
    <property type="match status" value="1"/>
</dbReference>
<reference evidence="3 5" key="2">
    <citation type="submission" date="2015-09" db="EMBL/GenBank/DDBJ databases">
        <authorList>
            <consortium name="Swine Surveillance"/>
        </authorList>
    </citation>
    <scope>NUCLEOTIDE SEQUENCE [LARGE SCALE GENOMIC DNA]</scope>
    <source>
        <strain evidence="3 5">5120</strain>
    </source>
</reference>
<feature type="domain" description="NAD-dependent epimerase/dehydratase" evidence="1">
    <location>
        <begin position="90"/>
        <end position="210"/>
    </location>
</feature>